<dbReference type="SMART" id="SM00852">
    <property type="entry name" value="MoCF_biosynth"/>
    <property type="match status" value="1"/>
</dbReference>
<keyword evidence="8 11" id="KW-0460">Magnesium</keyword>
<dbReference type="GO" id="GO:0061599">
    <property type="term" value="F:molybdopterin molybdotransferase activity"/>
    <property type="evidence" value="ECO:0007669"/>
    <property type="project" value="UniProtKB-UniRule"/>
</dbReference>
<dbReference type="InterPro" id="IPR005110">
    <property type="entry name" value="MoeA_linker/N"/>
</dbReference>
<dbReference type="Gene3D" id="3.40.980.10">
    <property type="entry name" value="MoaB/Mog-like domain"/>
    <property type="match status" value="1"/>
</dbReference>
<comment type="function">
    <text evidence="2 11">Catalyzes the insertion of molybdate into adenylated molybdopterin with the concomitant release of AMP.</text>
</comment>
<evidence type="ECO:0000256" key="4">
    <source>
        <dbReference type="ARBA" id="ARBA00010763"/>
    </source>
</evidence>
<evidence type="ECO:0000313" key="14">
    <source>
        <dbReference type="Proteomes" id="UP000183940"/>
    </source>
</evidence>
<feature type="domain" description="MoaB/Mog" evidence="12">
    <location>
        <begin position="183"/>
        <end position="327"/>
    </location>
</feature>
<dbReference type="PANTHER" id="PTHR10192:SF5">
    <property type="entry name" value="GEPHYRIN"/>
    <property type="match status" value="1"/>
</dbReference>
<dbReference type="PANTHER" id="PTHR10192">
    <property type="entry name" value="MOLYBDOPTERIN BIOSYNTHESIS PROTEIN"/>
    <property type="match status" value="1"/>
</dbReference>
<evidence type="ECO:0000256" key="6">
    <source>
        <dbReference type="ARBA" id="ARBA00022679"/>
    </source>
</evidence>
<dbReference type="NCBIfam" id="NF045515">
    <property type="entry name" value="Glp_gephyrin"/>
    <property type="match status" value="1"/>
</dbReference>
<sequence>MLPVAEAERLILNQIHPLNPETESQMVTLDKARGRVLSRPVTSSLDFPHWDNSAMDGYAVRYLDVRDCSPENPAVLEVVGEVPAGIVPDFTLQRGQAARIFTGAMIPNGADTIVMQENTQLQNQKVSVLRATKSGEFIRKQGSFYQAGNILLQSGMLVNMPEVAILAAAQCNQVSVYRRLRVAIFATGNELVPCDRPLAPGQIVDSNQYALAAGIAQMGGIPHCFGIIPDDPEATQKAISGALSMVDVIISSGGVSVGEYDYIDRILKDLGATLHVTKVKIKPGKPLTFATFTESSIPSCLYYFGLPGNPVSALVCFWRFVQPALKKLSGYSSGWQPKFVLAQNRCLLRGGPRETYVWGNLAYTPQGCEFDLAPGLQISANLINLAGTTGFAVIPAGKDQIHPGEWVQVLTI</sequence>
<evidence type="ECO:0000256" key="3">
    <source>
        <dbReference type="ARBA" id="ARBA00005046"/>
    </source>
</evidence>
<dbReference type="InterPro" id="IPR038987">
    <property type="entry name" value="MoeA-like"/>
</dbReference>
<gene>
    <name evidence="13" type="ORF">BI308_13410</name>
</gene>
<dbReference type="SUPFAM" id="SSF63867">
    <property type="entry name" value="MoeA C-terminal domain-like"/>
    <property type="match status" value="1"/>
</dbReference>
<name>A0A1L9QQT4_9CYAN</name>
<dbReference type="GO" id="GO:0006777">
    <property type="term" value="P:Mo-molybdopterin cofactor biosynthetic process"/>
    <property type="evidence" value="ECO:0007669"/>
    <property type="project" value="UniProtKB-UniRule"/>
</dbReference>
<evidence type="ECO:0000259" key="12">
    <source>
        <dbReference type="SMART" id="SM00852"/>
    </source>
</evidence>
<keyword evidence="14" id="KW-1185">Reference proteome</keyword>
<dbReference type="SUPFAM" id="SSF63882">
    <property type="entry name" value="MoeA N-terminal region -like"/>
    <property type="match status" value="1"/>
</dbReference>
<comment type="catalytic activity">
    <reaction evidence="10">
        <text>adenylyl-molybdopterin + molybdate = Mo-molybdopterin + AMP + H(+)</text>
        <dbReference type="Rhea" id="RHEA:35047"/>
        <dbReference type="ChEBI" id="CHEBI:15378"/>
        <dbReference type="ChEBI" id="CHEBI:36264"/>
        <dbReference type="ChEBI" id="CHEBI:62727"/>
        <dbReference type="ChEBI" id="CHEBI:71302"/>
        <dbReference type="ChEBI" id="CHEBI:456215"/>
        <dbReference type="EC" id="2.10.1.1"/>
    </reaction>
</comment>
<dbReference type="SUPFAM" id="SSF53218">
    <property type="entry name" value="Molybdenum cofactor biosynthesis proteins"/>
    <property type="match status" value="1"/>
</dbReference>
<dbReference type="EMBL" id="MLAW01000022">
    <property type="protein sequence ID" value="OJJ25034.1"/>
    <property type="molecule type" value="Genomic_DNA"/>
</dbReference>
<comment type="pathway">
    <text evidence="3 11">Cofactor biosynthesis; molybdopterin biosynthesis.</text>
</comment>
<dbReference type="InterPro" id="IPR001453">
    <property type="entry name" value="MoaB/Mog_dom"/>
</dbReference>
<dbReference type="InterPro" id="IPR008284">
    <property type="entry name" value="MoCF_biosynth_CS"/>
</dbReference>
<reference evidence="13" key="1">
    <citation type="submission" date="2016-10" db="EMBL/GenBank/DDBJ databases">
        <title>CRISPR-Cas defence system in Roseofilum reptotaenium: evidence of a bacteriophage-cyanobacterium arms race in the coral black band disease.</title>
        <authorList>
            <person name="Buerger P."/>
            <person name="Wood-Charlson E.M."/>
            <person name="Weynberg K.D."/>
            <person name="Willis B."/>
            <person name="Van Oppen M.J."/>
        </authorList>
    </citation>
    <scope>NUCLEOTIDE SEQUENCE [LARGE SCALE GENOMIC DNA]</scope>
    <source>
        <strain evidence="13">AO1-A</strain>
    </source>
</reference>
<evidence type="ECO:0000256" key="11">
    <source>
        <dbReference type="RuleBase" id="RU365090"/>
    </source>
</evidence>
<dbReference type="PROSITE" id="PS01079">
    <property type="entry name" value="MOCF_BIOSYNTHESIS_2"/>
    <property type="match status" value="1"/>
</dbReference>
<evidence type="ECO:0000313" key="13">
    <source>
        <dbReference type="EMBL" id="OJJ25034.1"/>
    </source>
</evidence>
<dbReference type="FunFam" id="2.170.190.11:FF:000001">
    <property type="entry name" value="Molybdopterin molybdenumtransferase"/>
    <property type="match status" value="1"/>
</dbReference>
<evidence type="ECO:0000256" key="8">
    <source>
        <dbReference type="ARBA" id="ARBA00022842"/>
    </source>
</evidence>
<comment type="cofactor">
    <cofactor evidence="1 11">
        <name>Mg(2+)</name>
        <dbReference type="ChEBI" id="CHEBI:18420"/>
    </cofactor>
</comment>
<dbReference type="STRING" id="1925591.BI308_13410"/>
<dbReference type="CDD" id="cd00887">
    <property type="entry name" value="MoeA"/>
    <property type="match status" value="1"/>
</dbReference>
<dbReference type="AlphaFoldDB" id="A0A1L9QQT4"/>
<keyword evidence="6 11" id="KW-0808">Transferase</keyword>
<dbReference type="Pfam" id="PF00994">
    <property type="entry name" value="MoCF_biosynth"/>
    <property type="match status" value="1"/>
</dbReference>
<dbReference type="InterPro" id="IPR036135">
    <property type="entry name" value="MoeA_linker/N_sf"/>
</dbReference>
<dbReference type="InterPro" id="IPR036425">
    <property type="entry name" value="MoaB/Mog-like_dom_sf"/>
</dbReference>
<protein>
    <recommendedName>
        <fullName evidence="11">Molybdopterin molybdenumtransferase</fullName>
        <ecNumber evidence="11">2.10.1.1</ecNumber>
    </recommendedName>
</protein>
<dbReference type="NCBIfam" id="TIGR00177">
    <property type="entry name" value="molyb_syn"/>
    <property type="match status" value="1"/>
</dbReference>
<dbReference type="FunFam" id="3.40.980.10:FF:000004">
    <property type="entry name" value="Molybdopterin molybdenumtransferase"/>
    <property type="match status" value="1"/>
</dbReference>
<keyword evidence="9 11" id="KW-0501">Molybdenum cofactor biosynthesis</keyword>
<accession>A0A1L9QQT4</accession>
<evidence type="ECO:0000256" key="1">
    <source>
        <dbReference type="ARBA" id="ARBA00001946"/>
    </source>
</evidence>
<keyword evidence="5 11" id="KW-0500">Molybdenum</keyword>
<dbReference type="Gene3D" id="3.90.105.10">
    <property type="entry name" value="Molybdopterin biosynthesis moea protein, domain 2"/>
    <property type="match status" value="1"/>
</dbReference>
<evidence type="ECO:0000256" key="7">
    <source>
        <dbReference type="ARBA" id="ARBA00022723"/>
    </source>
</evidence>
<dbReference type="Pfam" id="PF03454">
    <property type="entry name" value="MoeA_C"/>
    <property type="match status" value="1"/>
</dbReference>
<comment type="caution">
    <text evidence="13">The sequence shown here is derived from an EMBL/GenBank/DDBJ whole genome shotgun (WGS) entry which is preliminary data.</text>
</comment>
<keyword evidence="7 11" id="KW-0479">Metal-binding</keyword>
<evidence type="ECO:0000256" key="9">
    <source>
        <dbReference type="ARBA" id="ARBA00023150"/>
    </source>
</evidence>
<dbReference type="Proteomes" id="UP000183940">
    <property type="component" value="Unassembled WGS sequence"/>
</dbReference>
<evidence type="ECO:0000256" key="10">
    <source>
        <dbReference type="ARBA" id="ARBA00047317"/>
    </source>
</evidence>
<dbReference type="GO" id="GO:0046872">
    <property type="term" value="F:metal ion binding"/>
    <property type="evidence" value="ECO:0007669"/>
    <property type="project" value="UniProtKB-UniRule"/>
</dbReference>
<dbReference type="InterPro" id="IPR036688">
    <property type="entry name" value="MoeA_C_domain_IV_sf"/>
</dbReference>
<dbReference type="Gene3D" id="2.170.190.11">
    <property type="entry name" value="Molybdopterin biosynthesis moea protein, domain 3"/>
    <property type="match status" value="1"/>
</dbReference>
<dbReference type="UniPathway" id="UPA00344"/>
<dbReference type="GO" id="GO:0005829">
    <property type="term" value="C:cytosol"/>
    <property type="evidence" value="ECO:0007669"/>
    <property type="project" value="TreeGrafter"/>
</dbReference>
<evidence type="ECO:0000256" key="5">
    <source>
        <dbReference type="ARBA" id="ARBA00022505"/>
    </source>
</evidence>
<evidence type="ECO:0000256" key="2">
    <source>
        <dbReference type="ARBA" id="ARBA00002901"/>
    </source>
</evidence>
<dbReference type="Gene3D" id="2.40.340.10">
    <property type="entry name" value="MoeA, C-terminal, domain IV"/>
    <property type="match status" value="1"/>
</dbReference>
<dbReference type="InterPro" id="IPR005111">
    <property type="entry name" value="MoeA_C_domain_IV"/>
</dbReference>
<dbReference type="EC" id="2.10.1.1" evidence="11"/>
<comment type="similarity">
    <text evidence="4 11">Belongs to the MoeA family.</text>
</comment>
<organism evidence="13 14">
    <name type="scientific">Roseofilum reptotaenium AO1-A</name>
    <dbReference type="NCBI Taxonomy" id="1925591"/>
    <lineage>
        <taxon>Bacteria</taxon>
        <taxon>Bacillati</taxon>
        <taxon>Cyanobacteriota</taxon>
        <taxon>Cyanophyceae</taxon>
        <taxon>Desertifilales</taxon>
        <taxon>Desertifilaceae</taxon>
        <taxon>Roseofilum</taxon>
    </lineage>
</organism>
<dbReference type="Pfam" id="PF03453">
    <property type="entry name" value="MoeA_N"/>
    <property type="match status" value="1"/>
</dbReference>
<proteinExistence type="inferred from homology"/>